<proteinExistence type="predicted"/>
<feature type="region of interest" description="Disordered" evidence="1">
    <location>
        <begin position="45"/>
        <end position="74"/>
    </location>
</feature>
<reference evidence="2 3" key="1">
    <citation type="submission" date="2016-11" db="EMBL/GenBank/DDBJ databases">
        <authorList>
            <person name="Jaros S."/>
            <person name="Januszkiewicz K."/>
            <person name="Wedrychowicz H."/>
        </authorList>
    </citation>
    <scope>NUCLEOTIDE SEQUENCE [LARGE SCALE GENOMIC DNA]</scope>
    <source>
        <strain evidence="2 3">DSM 3074</strain>
    </source>
</reference>
<gene>
    <name evidence="2" type="ORF">SAMN02745671_02556</name>
</gene>
<evidence type="ECO:0000256" key="1">
    <source>
        <dbReference type="SAM" id="MobiDB-lite"/>
    </source>
</evidence>
<protein>
    <submittedName>
        <fullName evidence="2">Uncharacterized protein</fullName>
    </submittedName>
</protein>
<evidence type="ECO:0000313" key="2">
    <source>
        <dbReference type="EMBL" id="SHJ05969.1"/>
    </source>
</evidence>
<organism evidence="2 3">
    <name type="scientific">Anaerovibrio lipolyticus DSM 3074</name>
    <dbReference type="NCBI Taxonomy" id="1120997"/>
    <lineage>
        <taxon>Bacteria</taxon>
        <taxon>Bacillati</taxon>
        <taxon>Bacillota</taxon>
        <taxon>Negativicutes</taxon>
        <taxon>Selenomonadales</taxon>
        <taxon>Selenomonadaceae</taxon>
        <taxon>Anaerovibrio</taxon>
    </lineage>
</organism>
<evidence type="ECO:0000313" key="3">
    <source>
        <dbReference type="Proteomes" id="UP000191240"/>
    </source>
</evidence>
<name>A0A1M6G7S0_9FIRM</name>
<dbReference type="OrthoDB" id="9981244at2"/>
<accession>A0A1M6G7S0</accession>
<dbReference type="EMBL" id="FQYW01000027">
    <property type="protein sequence ID" value="SHJ05969.1"/>
    <property type="molecule type" value="Genomic_DNA"/>
</dbReference>
<dbReference type="AlphaFoldDB" id="A0A1M6G7S0"/>
<dbReference type="RefSeq" id="WP_080326285.1">
    <property type="nucleotide sequence ID" value="NZ_FQYW01000027.1"/>
</dbReference>
<sequence length="74" mass="7949">MAKYKVKVSYGGMVSATAGEIVSYTNKSIISDLLKAGYIEEAKEAKEVKAGKKPAEPSKADKPTAKAKKENKED</sequence>
<dbReference type="Proteomes" id="UP000191240">
    <property type="component" value="Unassembled WGS sequence"/>
</dbReference>